<dbReference type="PANTHER" id="PTHR46114">
    <property type="entry name" value="APPLE DOMAIN-CONTAINING PROTEIN"/>
    <property type="match status" value="1"/>
</dbReference>
<gene>
    <name evidence="1" type="ORF">AVEN_62401_1</name>
</gene>
<reference evidence="1 2" key="1">
    <citation type="journal article" date="2019" name="Sci. Rep.">
        <title>Orb-weaving spider Araneus ventricosus genome elucidates the spidroin gene catalogue.</title>
        <authorList>
            <person name="Kono N."/>
            <person name="Nakamura H."/>
            <person name="Ohtoshi R."/>
            <person name="Moran D.A.P."/>
            <person name="Shinohara A."/>
            <person name="Yoshida Y."/>
            <person name="Fujiwara M."/>
            <person name="Mori M."/>
            <person name="Tomita M."/>
            <person name="Arakawa K."/>
        </authorList>
    </citation>
    <scope>NUCLEOTIDE SEQUENCE [LARGE SCALE GENOMIC DNA]</scope>
</reference>
<dbReference type="Proteomes" id="UP000499080">
    <property type="component" value="Unassembled WGS sequence"/>
</dbReference>
<dbReference type="AlphaFoldDB" id="A0A4Y2IPR0"/>
<protein>
    <submittedName>
        <fullName evidence="1">Uncharacterized protein</fullName>
    </submittedName>
</protein>
<dbReference type="OrthoDB" id="7999790at2759"/>
<sequence>MGNASDIFVTCSQTFRNQVERGSFYWPHMRKLLSDSLFSESMGDKEKEASDSFKDVVHRFLRNTKDPFFKTIVQRMFTEYEAQGWKMSLKVHFLHSHIDCFPQHLRA</sequence>
<keyword evidence="2" id="KW-1185">Reference proteome</keyword>
<organism evidence="1 2">
    <name type="scientific">Araneus ventricosus</name>
    <name type="common">Orbweaver spider</name>
    <name type="synonym">Epeira ventricosa</name>
    <dbReference type="NCBI Taxonomy" id="182803"/>
    <lineage>
        <taxon>Eukaryota</taxon>
        <taxon>Metazoa</taxon>
        <taxon>Ecdysozoa</taxon>
        <taxon>Arthropoda</taxon>
        <taxon>Chelicerata</taxon>
        <taxon>Arachnida</taxon>
        <taxon>Araneae</taxon>
        <taxon>Araneomorphae</taxon>
        <taxon>Entelegynae</taxon>
        <taxon>Araneoidea</taxon>
        <taxon>Araneidae</taxon>
        <taxon>Araneus</taxon>
    </lineage>
</organism>
<dbReference type="PANTHER" id="PTHR46114:SF1">
    <property type="entry name" value="ZAD DOMAIN-CONTAINING PROTEIN"/>
    <property type="match status" value="1"/>
</dbReference>
<evidence type="ECO:0000313" key="2">
    <source>
        <dbReference type="Proteomes" id="UP000499080"/>
    </source>
</evidence>
<evidence type="ECO:0000313" key="1">
    <source>
        <dbReference type="EMBL" id="GBM79654.1"/>
    </source>
</evidence>
<dbReference type="EMBL" id="BGPR01002833">
    <property type="protein sequence ID" value="GBM79654.1"/>
    <property type="molecule type" value="Genomic_DNA"/>
</dbReference>
<proteinExistence type="predicted"/>
<name>A0A4Y2IPR0_ARAVE</name>
<accession>A0A4Y2IPR0</accession>
<comment type="caution">
    <text evidence="1">The sequence shown here is derived from an EMBL/GenBank/DDBJ whole genome shotgun (WGS) entry which is preliminary data.</text>
</comment>